<dbReference type="InterPro" id="IPR010998">
    <property type="entry name" value="Integrase_recombinase_N"/>
</dbReference>
<dbReference type="KEGG" id="palk:PSAKL28_16950"/>
<name>A0A077F949_9PSED</name>
<dbReference type="InterPro" id="IPR011010">
    <property type="entry name" value="DNA_brk_join_enz"/>
</dbReference>
<protein>
    <submittedName>
        <fullName evidence="6">Phage integrase family protein</fullName>
    </submittedName>
</protein>
<dbReference type="OrthoDB" id="9795573at2"/>
<dbReference type="InterPro" id="IPR050808">
    <property type="entry name" value="Phage_Integrase"/>
</dbReference>
<dbReference type="eggNOG" id="COG0582">
    <property type="taxonomic scope" value="Bacteria"/>
</dbReference>
<dbReference type="InterPro" id="IPR002104">
    <property type="entry name" value="Integrase_catalytic"/>
</dbReference>
<comment type="similarity">
    <text evidence="1">Belongs to the 'phage' integrase family.</text>
</comment>
<dbReference type="Proteomes" id="UP000028931">
    <property type="component" value="Chromosome"/>
</dbReference>
<evidence type="ECO:0000256" key="2">
    <source>
        <dbReference type="ARBA" id="ARBA00022908"/>
    </source>
</evidence>
<dbReference type="PROSITE" id="PS51898">
    <property type="entry name" value="TYR_RECOMBINASE"/>
    <property type="match status" value="1"/>
</dbReference>
<sequence length="434" mass="48518">MSQTVLTTFSDAEIRRQAAKTDVLNLRDARYPGVYFRFNKNRERGSWYLVVSSKWSKVATYPALPTKSLISALPGIRERLAVDPGASTAAGTLHTVGQLLSWYADRQSRDRSLSAKRRSTTASIISCHLKRRLEDLPVSEVTRSSLDKLAMWPLQEEVSLSYVRLMWGVLVVSFRQAAKLHMITSNPIAGFKFTDFTKARVKPKPARLRTVQLEKVLGELAIRFDEAPVDCTLALLMLCHGTRVGETRMARWAHMTQGEQPEWFIPAENTKTRCEHRLPLTHQALALLNRYRHWQQGKGYQGAFLFPSKNGRPLTESQACAAFTRLGAGEWTSHDLRKVARTGWTDLGVDYLIGEMLVNHTLSRNVQTYIHTSADQLKREALDKWHGWLDGKGFAVIHGSTITGNGNSHIAAEASSGAACEANAESVKSEDSKA</sequence>
<proteinExistence type="inferred from homology"/>
<evidence type="ECO:0000256" key="4">
    <source>
        <dbReference type="ARBA" id="ARBA00023172"/>
    </source>
</evidence>
<dbReference type="SUPFAM" id="SSF56349">
    <property type="entry name" value="DNA breaking-rejoining enzymes"/>
    <property type="match status" value="1"/>
</dbReference>
<dbReference type="CDD" id="cd00801">
    <property type="entry name" value="INT_P4_C"/>
    <property type="match status" value="1"/>
</dbReference>
<dbReference type="GO" id="GO:0006310">
    <property type="term" value="P:DNA recombination"/>
    <property type="evidence" value="ECO:0007669"/>
    <property type="project" value="UniProtKB-KW"/>
</dbReference>
<evidence type="ECO:0000259" key="5">
    <source>
        <dbReference type="PROSITE" id="PS51898"/>
    </source>
</evidence>
<dbReference type="HOGENOM" id="CLU_027562_0_2_6"/>
<reference evidence="6 7" key="1">
    <citation type="submission" date="2014-07" db="EMBL/GenBank/DDBJ databases">
        <authorList>
            <person name="Lee K."/>
            <person name="Lim J.Y."/>
            <person name="Hwang I."/>
        </authorList>
    </citation>
    <scope>NUCLEOTIDE SEQUENCE [LARGE SCALE GENOMIC DNA]</scope>
    <source>
        <strain evidence="6 7">KL28</strain>
    </source>
</reference>
<dbReference type="AlphaFoldDB" id="A0A077F949"/>
<dbReference type="EMBL" id="CP009048">
    <property type="protein sequence ID" value="AIL60920.1"/>
    <property type="molecule type" value="Genomic_DNA"/>
</dbReference>
<dbReference type="PANTHER" id="PTHR30629:SF6">
    <property type="entry name" value="PROPHAGE INTEGRASE INTA-RELATED"/>
    <property type="match status" value="1"/>
</dbReference>
<evidence type="ECO:0000313" key="7">
    <source>
        <dbReference type="Proteomes" id="UP000028931"/>
    </source>
</evidence>
<dbReference type="GO" id="GO:0015074">
    <property type="term" value="P:DNA integration"/>
    <property type="evidence" value="ECO:0007669"/>
    <property type="project" value="UniProtKB-KW"/>
</dbReference>
<dbReference type="Gene3D" id="1.10.443.10">
    <property type="entry name" value="Intergrase catalytic core"/>
    <property type="match status" value="1"/>
</dbReference>
<gene>
    <name evidence="6" type="ORF">PSAKL28_16950</name>
</gene>
<dbReference type="GO" id="GO:0003677">
    <property type="term" value="F:DNA binding"/>
    <property type="evidence" value="ECO:0007669"/>
    <property type="project" value="UniProtKB-KW"/>
</dbReference>
<feature type="domain" description="Tyr recombinase" evidence="5">
    <location>
        <begin position="203"/>
        <end position="383"/>
    </location>
</feature>
<organism evidence="6 7">
    <name type="scientific">Pseudomonas alkylphenolica</name>
    <dbReference type="NCBI Taxonomy" id="237609"/>
    <lineage>
        <taxon>Bacteria</taxon>
        <taxon>Pseudomonadati</taxon>
        <taxon>Pseudomonadota</taxon>
        <taxon>Gammaproteobacteria</taxon>
        <taxon>Pseudomonadales</taxon>
        <taxon>Pseudomonadaceae</taxon>
        <taxon>Pseudomonas</taxon>
    </lineage>
</organism>
<evidence type="ECO:0000313" key="6">
    <source>
        <dbReference type="EMBL" id="AIL60920.1"/>
    </source>
</evidence>
<keyword evidence="3" id="KW-0238">DNA-binding</keyword>
<keyword evidence="4" id="KW-0233">DNA recombination</keyword>
<dbReference type="RefSeq" id="WP_038609000.1">
    <property type="nucleotide sequence ID" value="NZ_CP009048.1"/>
</dbReference>
<evidence type="ECO:0000256" key="3">
    <source>
        <dbReference type="ARBA" id="ARBA00023125"/>
    </source>
</evidence>
<dbReference type="InterPro" id="IPR013762">
    <property type="entry name" value="Integrase-like_cat_sf"/>
</dbReference>
<keyword evidence="2" id="KW-0229">DNA integration</keyword>
<accession>A0A077F949</accession>
<evidence type="ECO:0000256" key="1">
    <source>
        <dbReference type="ARBA" id="ARBA00008857"/>
    </source>
</evidence>
<dbReference type="Pfam" id="PF00589">
    <property type="entry name" value="Phage_integrase"/>
    <property type="match status" value="1"/>
</dbReference>
<dbReference type="PANTHER" id="PTHR30629">
    <property type="entry name" value="PROPHAGE INTEGRASE"/>
    <property type="match status" value="1"/>
</dbReference>
<dbReference type="Gene3D" id="1.10.150.130">
    <property type="match status" value="1"/>
</dbReference>